<keyword evidence="5" id="KW-1185">Reference proteome</keyword>
<evidence type="ECO:0000313" key="5">
    <source>
        <dbReference type="Proteomes" id="UP000076512"/>
    </source>
</evidence>
<evidence type="ECO:0000313" key="6">
    <source>
        <dbReference type="Proteomes" id="UP000221961"/>
    </source>
</evidence>
<dbReference type="Pfam" id="PF00550">
    <property type="entry name" value="PP-binding"/>
    <property type="match status" value="1"/>
</dbReference>
<dbReference type="PROSITE" id="PS50075">
    <property type="entry name" value="CARRIER"/>
    <property type="match status" value="1"/>
</dbReference>
<evidence type="ECO:0000313" key="2">
    <source>
        <dbReference type="EMBL" id="ATL66409.1"/>
    </source>
</evidence>
<dbReference type="STRING" id="455432.AWN90_20185"/>
<feature type="domain" description="Carrier" evidence="1">
    <location>
        <begin position="1"/>
        <end position="80"/>
    </location>
</feature>
<reference evidence="2 6" key="2">
    <citation type="submission" date="2017-10" db="EMBL/GenBank/DDBJ databases">
        <title>Comparative genomics between pathogenic Norcardia.</title>
        <authorList>
            <person name="Zeng L."/>
        </authorList>
    </citation>
    <scope>NUCLEOTIDE SEQUENCE [LARGE SCALE GENOMIC DNA]</scope>
    <source>
        <strain evidence="2 6">NC_YFY_NT001</strain>
    </source>
</reference>
<dbReference type="OrthoDB" id="9806381at2"/>
<accession>A0A164PK05</accession>
<protein>
    <submittedName>
        <fullName evidence="4">Acyl carrier protein</fullName>
    </submittedName>
    <submittedName>
        <fullName evidence="3">Phosphopantetheine-binding-protein</fullName>
    </submittedName>
</protein>
<proteinExistence type="predicted"/>
<dbReference type="Gene3D" id="1.10.1200.10">
    <property type="entry name" value="ACP-like"/>
    <property type="match status" value="1"/>
</dbReference>
<evidence type="ECO:0000259" key="1">
    <source>
        <dbReference type="PROSITE" id="PS50075"/>
    </source>
</evidence>
<dbReference type="SUPFAM" id="SSF47336">
    <property type="entry name" value="ACP-like"/>
    <property type="match status" value="1"/>
</dbReference>
<dbReference type="RefSeq" id="WP_067583482.1">
    <property type="nucleotide sequence ID" value="NZ_CP023778.1"/>
</dbReference>
<dbReference type="AlphaFoldDB" id="A0A164PK05"/>
<reference evidence="3 5" key="1">
    <citation type="submission" date="2016-04" db="EMBL/GenBank/DDBJ databases">
        <authorList>
            <person name="Evans L.H."/>
            <person name="Alamgir A."/>
            <person name="Owens N."/>
            <person name="Weber N.D."/>
            <person name="Virtaneva K."/>
            <person name="Barbian K."/>
            <person name="Babar A."/>
            <person name="Rosenke K."/>
        </authorList>
    </citation>
    <scope>NUCLEOTIDE SEQUENCE [LARGE SCALE GENOMIC DNA]</scope>
    <source>
        <strain evidence="3 5">IFM 0406</strain>
    </source>
</reference>
<dbReference type="KEGG" id="ntp:CRH09_09520"/>
<sequence length="90" mass="9617">MIEKIRESVITALREMNYDTSEVTGATILGPEGLDLESLAVAELAVRLQDEYGVRFQDEEMGELAGATLDQFAAIVSERISAAPAGADSV</sequence>
<name>A0A164PK05_9NOCA</name>
<dbReference type="Proteomes" id="UP000076512">
    <property type="component" value="Unassembled WGS sequence"/>
</dbReference>
<dbReference type="EMBL" id="CP046173">
    <property type="protein sequence ID" value="QIS18418.1"/>
    <property type="molecule type" value="Genomic_DNA"/>
</dbReference>
<dbReference type="EMBL" id="LWGR01000003">
    <property type="protein sequence ID" value="KZM75673.1"/>
    <property type="molecule type" value="Genomic_DNA"/>
</dbReference>
<evidence type="ECO:0000313" key="4">
    <source>
        <dbReference type="EMBL" id="QIS18418.1"/>
    </source>
</evidence>
<evidence type="ECO:0000313" key="3">
    <source>
        <dbReference type="EMBL" id="KZM75673.1"/>
    </source>
</evidence>
<dbReference type="InterPro" id="IPR009081">
    <property type="entry name" value="PP-bd_ACP"/>
</dbReference>
<organism evidence="3 5">
    <name type="scientific">Nocardia terpenica</name>
    <dbReference type="NCBI Taxonomy" id="455432"/>
    <lineage>
        <taxon>Bacteria</taxon>
        <taxon>Bacillati</taxon>
        <taxon>Actinomycetota</taxon>
        <taxon>Actinomycetes</taxon>
        <taxon>Mycobacteriales</taxon>
        <taxon>Nocardiaceae</taxon>
        <taxon>Nocardia</taxon>
    </lineage>
</organism>
<dbReference type="InterPro" id="IPR036736">
    <property type="entry name" value="ACP-like_sf"/>
</dbReference>
<reference evidence="4 7" key="3">
    <citation type="journal article" date="2019" name="ACS Chem. Biol.">
        <title>Identification and Mobilization of a Cryptic Antibiotic Biosynthesis Gene Locus from a Human-Pathogenic Nocardia Isolate.</title>
        <authorList>
            <person name="Herisse M."/>
            <person name="Ishida K."/>
            <person name="Porter J.L."/>
            <person name="Howden B."/>
            <person name="Hertweck C."/>
            <person name="Stinear T.P."/>
            <person name="Pidot S.J."/>
        </authorList>
    </citation>
    <scope>NUCLEOTIDE SEQUENCE [LARGE SCALE GENOMIC DNA]</scope>
    <source>
        <strain evidence="4 7">AUSMDU00012715</strain>
    </source>
</reference>
<dbReference type="EMBL" id="CP023778">
    <property type="protein sequence ID" value="ATL66409.1"/>
    <property type="molecule type" value="Genomic_DNA"/>
</dbReference>
<dbReference type="Proteomes" id="UP000221961">
    <property type="component" value="Chromosome"/>
</dbReference>
<dbReference type="Proteomes" id="UP000500953">
    <property type="component" value="Chromosome"/>
</dbReference>
<dbReference type="GeneID" id="88357646"/>
<gene>
    <name evidence="3" type="ORF">AWN90_20185</name>
    <name evidence="2" type="ORF">CRH09_09520</name>
    <name evidence="4" type="ORF">F6W96_09130</name>
</gene>
<evidence type="ECO:0000313" key="7">
    <source>
        <dbReference type="Proteomes" id="UP000500953"/>
    </source>
</evidence>